<dbReference type="EMBL" id="JAQQKY010000008">
    <property type="protein sequence ID" value="MDC7691764.1"/>
    <property type="molecule type" value="Genomic_DNA"/>
</dbReference>
<keyword evidence="1" id="KW-0812">Transmembrane</keyword>
<feature type="transmembrane region" description="Helical" evidence="1">
    <location>
        <begin position="178"/>
        <end position="197"/>
    </location>
</feature>
<proteinExistence type="predicted"/>
<reference evidence="2 3" key="1">
    <citation type="submission" date="2023-01" db="EMBL/GenBank/DDBJ databases">
        <title>Novel species of the genus Vogesella isolated from rivers.</title>
        <authorList>
            <person name="Lu H."/>
        </authorList>
    </citation>
    <scope>NUCLEOTIDE SEQUENCE [LARGE SCALE GENOMIC DNA]</scope>
    <source>
        <strain evidence="2 3">SH7W</strain>
    </source>
</reference>
<gene>
    <name evidence="2" type="ORF">PQU93_13370</name>
</gene>
<evidence type="ECO:0000313" key="2">
    <source>
        <dbReference type="EMBL" id="MDC7691764.1"/>
    </source>
</evidence>
<dbReference type="RefSeq" id="WP_272803651.1">
    <property type="nucleotide sequence ID" value="NZ_JAQQKY010000008.1"/>
</dbReference>
<name>A0ABT5I6H4_VOGIN</name>
<evidence type="ECO:0000313" key="3">
    <source>
        <dbReference type="Proteomes" id="UP001221566"/>
    </source>
</evidence>
<keyword evidence="1" id="KW-0472">Membrane</keyword>
<evidence type="ECO:0008006" key="4">
    <source>
        <dbReference type="Google" id="ProtNLM"/>
    </source>
</evidence>
<comment type="caution">
    <text evidence="2">The sequence shown here is derived from an EMBL/GenBank/DDBJ whole genome shotgun (WGS) entry which is preliminary data.</text>
</comment>
<feature type="transmembrane region" description="Helical" evidence="1">
    <location>
        <begin position="9"/>
        <end position="26"/>
    </location>
</feature>
<sequence length="209" mass="23351">MRPDWRTRIALLADLVVNLLLPWLVYDHTVAGWGERGALLWSALPPTLWSLWELSRHRRLDAMSALVLAGIALSLLAMLGDGDSRWLLVRESLVTGAVGQVFVLSLLWRQPLVSHLALATAARQSPQQRDALQARLELPAVQRVMRGMTLLWGGGLLAECTGRIWLAFHWPVARAVAIGPWISYGIMALLAAATWLWRHRLLQRPLQAA</sequence>
<accession>A0ABT5I6H4</accession>
<keyword evidence="3" id="KW-1185">Reference proteome</keyword>
<feature type="transmembrane region" description="Helical" evidence="1">
    <location>
        <begin position="62"/>
        <end position="80"/>
    </location>
</feature>
<keyword evidence="1" id="KW-1133">Transmembrane helix</keyword>
<organism evidence="2 3">
    <name type="scientific">Vogesella indigofera</name>
    <name type="common">Pseudomonas indigofera</name>
    <dbReference type="NCBI Taxonomy" id="45465"/>
    <lineage>
        <taxon>Bacteria</taxon>
        <taxon>Pseudomonadati</taxon>
        <taxon>Pseudomonadota</taxon>
        <taxon>Betaproteobacteria</taxon>
        <taxon>Neisseriales</taxon>
        <taxon>Chromobacteriaceae</taxon>
        <taxon>Vogesella</taxon>
    </lineage>
</organism>
<dbReference type="NCBIfam" id="NF041646">
    <property type="entry name" value="VC0807_fam"/>
    <property type="match status" value="1"/>
</dbReference>
<protein>
    <recommendedName>
        <fullName evidence="4">Transmembrane protein</fullName>
    </recommendedName>
</protein>
<evidence type="ECO:0000256" key="1">
    <source>
        <dbReference type="SAM" id="Phobius"/>
    </source>
</evidence>
<dbReference type="Proteomes" id="UP001221566">
    <property type="component" value="Unassembled WGS sequence"/>
</dbReference>
<feature type="transmembrane region" description="Helical" evidence="1">
    <location>
        <begin position="86"/>
        <end position="108"/>
    </location>
</feature>